<dbReference type="KEGG" id="sgj:IAG43_16840"/>
<organism evidence="1 2">
    <name type="scientific">Streptomyces genisteinicus</name>
    <dbReference type="NCBI Taxonomy" id="2768068"/>
    <lineage>
        <taxon>Bacteria</taxon>
        <taxon>Bacillati</taxon>
        <taxon>Actinomycetota</taxon>
        <taxon>Actinomycetes</taxon>
        <taxon>Kitasatosporales</taxon>
        <taxon>Streptomycetaceae</taxon>
        <taxon>Streptomyces</taxon>
    </lineage>
</organism>
<gene>
    <name evidence="1" type="ORF">IAG43_16840</name>
</gene>
<evidence type="ECO:0000313" key="1">
    <source>
        <dbReference type="EMBL" id="QNP64409.1"/>
    </source>
</evidence>
<keyword evidence="2" id="KW-1185">Reference proteome</keyword>
<dbReference type="RefSeq" id="WP_187741545.1">
    <property type="nucleotide sequence ID" value="NZ_CP060825.1"/>
</dbReference>
<sequence length="310" mass="34543">MTDIDAPSDGYAFRVPTLNEYGIPVRSGDYWVGVDLAAKWLERNLEGNRRTSAVRVRRYANAMTEGRWKLTHQSIAFDEKGSLIDGQHRLLAVIHSKTVVPMRVHVGADPSTFSVIDTGYGRVASQFMRVTNANIIKGAARIILFAEQCKENGGEVAHMHRGTFDNDVIFETVDQWPELQEYAAAASRIYRACGSSSTNMLAVLAQASRGSNPKAIESFSEKMILGEDMSKGDPVLLLRNRAIARMDRSLSYRDKTVLYGTTVKAWNAHARGEKLKFLRFIYDEKSEEGMLPVSAGKGSTGMREKIPEVY</sequence>
<proteinExistence type="predicted"/>
<reference evidence="1 2" key="1">
    <citation type="submission" date="2020-08" db="EMBL/GenBank/DDBJ databases">
        <title>A novel species.</title>
        <authorList>
            <person name="Gao J."/>
        </authorList>
    </citation>
    <scope>NUCLEOTIDE SEQUENCE [LARGE SCALE GENOMIC DNA]</scope>
    <source>
        <strain evidence="1 2">CRPJ-33</strain>
    </source>
</reference>
<protein>
    <submittedName>
        <fullName evidence="1">Uncharacterized protein</fullName>
    </submittedName>
</protein>
<evidence type="ECO:0000313" key="2">
    <source>
        <dbReference type="Proteomes" id="UP000516230"/>
    </source>
</evidence>
<dbReference type="EMBL" id="CP060825">
    <property type="protein sequence ID" value="QNP64409.1"/>
    <property type="molecule type" value="Genomic_DNA"/>
</dbReference>
<accession>A0A7H0HV43</accession>
<dbReference type="Proteomes" id="UP000516230">
    <property type="component" value="Chromosome"/>
</dbReference>
<name>A0A7H0HV43_9ACTN</name>
<dbReference type="AlphaFoldDB" id="A0A7H0HV43"/>